<comment type="caution">
    <text evidence="1">The sequence shown here is derived from an EMBL/GenBank/DDBJ whole genome shotgun (WGS) entry which is preliminary data.</text>
</comment>
<evidence type="ECO:0000313" key="1">
    <source>
        <dbReference type="EMBL" id="OQS00101.1"/>
    </source>
</evidence>
<dbReference type="OrthoDB" id="159648at2759"/>
<dbReference type="EMBL" id="JNBS01001751">
    <property type="protein sequence ID" value="OQS00101.1"/>
    <property type="molecule type" value="Genomic_DNA"/>
</dbReference>
<dbReference type="AlphaFoldDB" id="A0A1V9ZQ75"/>
<reference evidence="1 2" key="1">
    <citation type="journal article" date="2014" name="Genome Biol. Evol.">
        <title>The secreted proteins of Achlya hypogyna and Thraustotheca clavata identify the ancestral oomycete secretome and reveal gene acquisitions by horizontal gene transfer.</title>
        <authorList>
            <person name="Misner I."/>
            <person name="Blouin N."/>
            <person name="Leonard G."/>
            <person name="Richards T.A."/>
            <person name="Lane C.E."/>
        </authorList>
    </citation>
    <scope>NUCLEOTIDE SEQUENCE [LARGE SCALE GENOMIC DNA]</scope>
    <source>
        <strain evidence="1 2">ATCC 34112</strain>
    </source>
</reference>
<protein>
    <submittedName>
        <fullName evidence="1">Uncharacterized protein</fullName>
    </submittedName>
</protein>
<accession>A0A1V9ZQ75</accession>
<gene>
    <name evidence="1" type="ORF">THRCLA_21752</name>
</gene>
<proteinExistence type="predicted"/>
<keyword evidence="2" id="KW-1185">Reference proteome</keyword>
<organism evidence="1 2">
    <name type="scientific">Thraustotheca clavata</name>
    <dbReference type="NCBI Taxonomy" id="74557"/>
    <lineage>
        <taxon>Eukaryota</taxon>
        <taxon>Sar</taxon>
        <taxon>Stramenopiles</taxon>
        <taxon>Oomycota</taxon>
        <taxon>Saprolegniomycetes</taxon>
        <taxon>Saprolegniales</taxon>
        <taxon>Achlyaceae</taxon>
        <taxon>Thraustotheca</taxon>
    </lineage>
</organism>
<dbReference type="Proteomes" id="UP000243217">
    <property type="component" value="Unassembled WGS sequence"/>
</dbReference>
<name>A0A1V9ZQ75_9STRA</name>
<evidence type="ECO:0000313" key="2">
    <source>
        <dbReference type="Proteomes" id="UP000243217"/>
    </source>
</evidence>
<sequence>MNEEVNESIKQHSWTPNIGEDSPLQQTCYLNYFKQNLESLLKSDCYLLENATNDQTLLTFSDQRLPFAVQGTTDIILAQRCENEPPSMLYGLYLTIKL</sequence>